<keyword evidence="9" id="KW-0201">Cytochrome c-type biogenesis</keyword>
<dbReference type="InterPro" id="IPR007078">
    <property type="entry name" value="Haem_export_protD_CcmD"/>
</dbReference>
<dbReference type="AlphaFoldDB" id="A0A345IJJ7"/>
<evidence type="ECO:0000256" key="9">
    <source>
        <dbReference type="ARBA" id="ARBA00022748"/>
    </source>
</evidence>
<organism evidence="13 16">
    <name type="scientific">Deinococcus wulumuqiensis</name>
    <dbReference type="NCBI Taxonomy" id="980427"/>
    <lineage>
        <taxon>Bacteria</taxon>
        <taxon>Thermotogati</taxon>
        <taxon>Deinococcota</taxon>
        <taxon>Deinococci</taxon>
        <taxon>Deinococcales</taxon>
        <taxon>Deinococcaceae</taxon>
        <taxon>Deinococcus</taxon>
    </lineage>
</organism>
<evidence type="ECO:0000313" key="15">
    <source>
        <dbReference type="EMBL" id="GGP31132.1"/>
    </source>
</evidence>
<evidence type="ECO:0000256" key="1">
    <source>
        <dbReference type="ARBA" id="ARBA00002442"/>
    </source>
</evidence>
<dbReference type="KEGG" id="dwu:DVJ83_12890"/>
<reference evidence="15" key="1">
    <citation type="journal article" date="2014" name="Int. J. Syst. Evol. Microbiol.">
        <title>Complete genome of a new Firmicutes species belonging to the dominant human colonic microbiota ('Ruminococcus bicirculans') reveals two chromosomes and a selective capacity to utilize plant glucans.</title>
        <authorList>
            <consortium name="NISC Comparative Sequencing Program"/>
            <person name="Wegmann U."/>
            <person name="Louis P."/>
            <person name="Goesmann A."/>
            <person name="Henrissat B."/>
            <person name="Duncan S.H."/>
            <person name="Flint H.J."/>
        </authorList>
    </citation>
    <scope>NUCLEOTIDE SEQUENCE</scope>
    <source>
        <strain evidence="15">CGMCC 1.8884</strain>
    </source>
</reference>
<evidence type="ECO:0000256" key="8">
    <source>
        <dbReference type="ARBA" id="ARBA00022692"/>
    </source>
</evidence>
<evidence type="ECO:0000313" key="14">
    <source>
        <dbReference type="EMBL" id="GGI90482.1"/>
    </source>
</evidence>
<comment type="subcellular location">
    <subcellularLocation>
        <location evidence="2">Cell inner membrane</location>
        <topology evidence="2">Single-pass membrane protein</topology>
    </subcellularLocation>
</comment>
<protein>
    <recommendedName>
        <fullName evidence="4">Heme exporter protein D</fullName>
    </recommendedName>
</protein>
<comment type="function">
    <text evidence="1">Required for the export of heme to the periplasm for the biogenesis of c-type cytochromes.</text>
</comment>
<evidence type="ECO:0000313" key="17">
    <source>
        <dbReference type="Proteomes" id="UP000630135"/>
    </source>
</evidence>
<keyword evidence="17" id="KW-1185">Reference proteome</keyword>
<dbReference type="EMBL" id="BMMA01000033">
    <property type="protein sequence ID" value="GGI90482.1"/>
    <property type="molecule type" value="Genomic_DNA"/>
</dbReference>
<name>A0A345IJJ7_9DEIO</name>
<proteinExistence type="inferred from homology"/>
<keyword evidence="7" id="KW-0997">Cell inner membrane</keyword>
<reference evidence="17" key="4">
    <citation type="journal article" date="2019" name="Int. J. Syst. Evol. Microbiol.">
        <title>The Global Catalogue of Microorganisms (GCM) 10K type strain sequencing project: providing services to taxonomists for standard genome sequencing and annotation.</title>
        <authorList>
            <consortium name="The Broad Institute Genomics Platform"/>
            <consortium name="The Broad Institute Genome Sequencing Center for Infectious Disease"/>
            <person name="Wu L."/>
            <person name="Ma J."/>
        </authorList>
    </citation>
    <scope>NUCLEOTIDE SEQUENCE [LARGE SCALE GENOMIC DNA]</scope>
    <source>
        <strain evidence="17">CGMCC 1.8884</strain>
    </source>
</reference>
<reference evidence="14" key="5">
    <citation type="submission" date="2023-08" db="EMBL/GenBank/DDBJ databases">
        <authorList>
            <person name="Sun Q."/>
            <person name="Zhou Y."/>
        </authorList>
    </citation>
    <scope>NUCLEOTIDE SEQUENCE</scope>
    <source>
        <strain evidence="15">CGMCC 1.8884</strain>
        <strain evidence="14">CGMCC 1.8885</strain>
    </source>
</reference>
<evidence type="ECO:0000256" key="6">
    <source>
        <dbReference type="ARBA" id="ARBA00022475"/>
    </source>
</evidence>
<dbReference type="GO" id="GO:0015886">
    <property type="term" value="P:heme transport"/>
    <property type="evidence" value="ECO:0007669"/>
    <property type="project" value="InterPro"/>
</dbReference>
<dbReference type="Proteomes" id="UP000253744">
    <property type="component" value="Chromosome"/>
</dbReference>
<dbReference type="GO" id="GO:0005886">
    <property type="term" value="C:plasma membrane"/>
    <property type="evidence" value="ECO:0007669"/>
    <property type="project" value="UniProtKB-SubCell"/>
</dbReference>
<dbReference type="Proteomes" id="UP000652720">
    <property type="component" value="Unassembled WGS sequence"/>
</dbReference>
<gene>
    <name evidence="13" type="primary">ccmD</name>
    <name evidence="13" type="ORF">DVJ83_12890</name>
    <name evidence="15" type="ORF">GCM10008021_27830</name>
    <name evidence="14" type="ORF">GCM10010914_26080</name>
</gene>
<dbReference type="GO" id="GO:0017004">
    <property type="term" value="P:cytochrome complex assembly"/>
    <property type="evidence" value="ECO:0007669"/>
    <property type="project" value="UniProtKB-KW"/>
</dbReference>
<reference evidence="13 16" key="3">
    <citation type="submission" date="2018-07" db="EMBL/GenBank/DDBJ databases">
        <title>Complete Genome and Methylome Analysis of Deinococcus wulumuqiensis NEB 479.</title>
        <authorList>
            <person name="Fomenkov A."/>
            <person name="Luyten Y."/>
            <person name="Vincze T."/>
            <person name="Anton B.P."/>
            <person name="Clark T."/>
            <person name="Roberts R.J."/>
            <person name="Morgan R.D."/>
        </authorList>
    </citation>
    <scope>NUCLEOTIDE SEQUENCE [LARGE SCALE GENOMIC DNA]</scope>
    <source>
        <strain evidence="13 16">NEB 479</strain>
    </source>
</reference>
<dbReference type="EMBL" id="CP031158">
    <property type="protein sequence ID" value="AXG99869.1"/>
    <property type="molecule type" value="Genomic_DNA"/>
</dbReference>
<keyword evidence="6" id="KW-1003">Cell membrane</keyword>
<dbReference type="GeneID" id="59165557"/>
<keyword evidence="11 12" id="KW-0472">Membrane</keyword>
<comment type="similarity">
    <text evidence="3">Belongs to the CcmD/CycX/HelD family.</text>
</comment>
<evidence type="ECO:0000256" key="10">
    <source>
        <dbReference type="ARBA" id="ARBA00022989"/>
    </source>
</evidence>
<accession>A0A345IJJ7</accession>
<evidence type="ECO:0000256" key="2">
    <source>
        <dbReference type="ARBA" id="ARBA00004377"/>
    </source>
</evidence>
<evidence type="ECO:0000256" key="7">
    <source>
        <dbReference type="ARBA" id="ARBA00022519"/>
    </source>
</evidence>
<evidence type="ECO:0000313" key="16">
    <source>
        <dbReference type="Proteomes" id="UP000253744"/>
    </source>
</evidence>
<dbReference type="EMBL" id="BMLZ01000052">
    <property type="protein sequence ID" value="GGP31132.1"/>
    <property type="molecule type" value="Genomic_DNA"/>
</dbReference>
<evidence type="ECO:0000256" key="5">
    <source>
        <dbReference type="ARBA" id="ARBA00022448"/>
    </source>
</evidence>
<feature type="transmembrane region" description="Helical" evidence="12">
    <location>
        <begin position="6"/>
        <end position="26"/>
    </location>
</feature>
<dbReference type="Pfam" id="PF04995">
    <property type="entry name" value="CcmD"/>
    <property type="match status" value="1"/>
</dbReference>
<keyword evidence="5" id="KW-0813">Transport</keyword>
<evidence type="ECO:0000256" key="11">
    <source>
        <dbReference type="ARBA" id="ARBA00023136"/>
    </source>
</evidence>
<keyword evidence="8 12" id="KW-0812">Transmembrane</keyword>
<keyword evidence="10 12" id="KW-1133">Transmembrane helix</keyword>
<sequence length="42" mass="4910">MYTVFVAWVYGVTFASLIGYVGWVLSRLRRLEQEQRELEGDA</sequence>
<evidence type="ECO:0000256" key="12">
    <source>
        <dbReference type="SAM" id="Phobius"/>
    </source>
</evidence>
<evidence type="ECO:0000313" key="13">
    <source>
        <dbReference type="EMBL" id="AXG99869.1"/>
    </source>
</evidence>
<dbReference type="Proteomes" id="UP000630135">
    <property type="component" value="Unassembled WGS sequence"/>
</dbReference>
<reference evidence="14" key="2">
    <citation type="journal article" date="2014" name="Int. J. Syst. Evol. Microbiol.">
        <title>Complete genome sequence of Corynebacterium casei LMG S-19264T (=DSM 44701T), isolated from a smear-ripened cheese.</title>
        <authorList>
            <consortium name="US DOE Joint Genome Institute (JGI-PGF)"/>
            <person name="Walter F."/>
            <person name="Albersmeier A."/>
            <person name="Kalinowski J."/>
            <person name="Ruckert C."/>
        </authorList>
    </citation>
    <scope>NUCLEOTIDE SEQUENCE</scope>
    <source>
        <strain evidence="14">CGMCC 1.8885</strain>
    </source>
</reference>
<evidence type="ECO:0000256" key="3">
    <source>
        <dbReference type="ARBA" id="ARBA00008741"/>
    </source>
</evidence>
<dbReference type="NCBIfam" id="TIGR03141">
    <property type="entry name" value="cytochro_ccmD"/>
    <property type="match status" value="1"/>
</dbReference>
<evidence type="ECO:0000256" key="4">
    <source>
        <dbReference type="ARBA" id="ARBA00016461"/>
    </source>
</evidence>
<dbReference type="RefSeq" id="WP_017870958.1">
    <property type="nucleotide sequence ID" value="NZ_BMLZ01000052.1"/>
</dbReference>